<keyword evidence="4 5" id="KW-0472">Membrane</keyword>
<dbReference type="InterPro" id="IPR020846">
    <property type="entry name" value="MFS_dom"/>
</dbReference>
<feature type="transmembrane region" description="Helical" evidence="5">
    <location>
        <begin position="99"/>
        <end position="128"/>
    </location>
</feature>
<dbReference type="GO" id="GO:0006820">
    <property type="term" value="P:monoatomic anion transport"/>
    <property type="evidence" value="ECO:0007669"/>
    <property type="project" value="TreeGrafter"/>
</dbReference>
<reference evidence="7" key="1">
    <citation type="journal article" date="2020" name="bioRxiv">
        <title>Chromosome-level reference genome of the European wasp spider Argiope bruennichi: a resource for studies on range expansion and evolutionary adaptation.</title>
        <authorList>
            <person name="Sheffer M.M."/>
            <person name="Hoppe A."/>
            <person name="Krehenwinkel H."/>
            <person name="Uhl G."/>
            <person name="Kuss A.W."/>
            <person name="Jensen L."/>
            <person name="Jensen C."/>
            <person name="Gillespie R.G."/>
            <person name="Hoff K.J."/>
            <person name="Prost S."/>
        </authorList>
    </citation>
    <scope>NUCLEOTIDE SEQUENCE</scope>
</reference>
<feature type="transmembrane region" description="Helical" evidence="5">
    <location>
        <begin position="169"/>
        <end position="189"/>
    </location>
</feature>
<comment type="subcellular location">
    <subcellularLocation>
        <location evidence="1">Membrane</location>
        <topology evidence="1">Multi-pass membrane protein</topology>
    </subcellularLocation>
</comment>
<reference evidence="7" key="2">
    <citation type="submission" date="2020-06" db="EMBL/GenBank/DDBJ databases">
        <authorList>
            <person name="Sheffer M."/>
        </authorList>
    </citation>
    <scope>NUCLEOTIDE SEQUENCE</scope>
</reference>
<keyword evidence="3 5" id="KW-1133">Transmembrane helix</keyword>
<protein>
    <submittedName>
        <fullName evidence="7">Sialin like protein</fullName>
    </submittedName>
</protein>
<dbReference type="SUPFAM" id="SSF103473">
    <property type="entry name" value="MFS general substrate transporter"/>
    <property type="match status" value="1"/>
</dbReference>
<evidence type="ECO:0000256" key="3">
    <source>
        <dbReference type="ARBA" id="ARBA00022989"/>
    </source>
</evidence>
<feature type="domain" description="Major facilitator superfamily (MFS) profile" evidence="6">
    <location>
        <begin position="1"/>
        <end position="220"/>
    </location>
</feature>
<dbReference type="PROSITE" id="PS50850">
    <property type="entry name" value="MFS"/>
    <property type="match status" value="1"/>
</dbReference>
<feature type="transmembrane region" description="Helical" evidence="5">
    <location>
        <begin position="71"/>
        <end position="93"/>
    </location>
</feature>
<organism evidence="7 8">
    <name type="scientific">Argiope bruennichi</name>
    <name type="common">Wasp spider</name>
    <name type="synonym">Aranea bruennichi</name>
    <dbReference type="NCBI Taxonomy" id="94029"/>
    <lineage>
        <taxon>Eukaryota</taxon>
        <taxon>Metazoa</taxon>
        <taxon>Ecdysozoa</taxon>
        <taxon>Arthropoda</taxon>
        <taxon>Chelicerata</taxon>
        <taxon>Arachnida</taxon>
        <taxon>Araneae</taxon>
        <taxon>Araneomorphae</taxon>
        <taxon>Entelegynae</taxon>
        <taxon>Araneoidea</taxon>
        <taxon>Araneidae</taxon>
        <taxon>Argiope</taxon>
    </lineage>
</organism>
<dbReference type="PANTHER" id="PTHR11662:SF399">
    <property type="entry name" value="FI19708P1-RELATED"/>
    <property type="match status" value="1"/>
</dbReference>
<evidence type="ECO:0000313" key="7">
    <source>
        <dbReference type="EMBL" id="KAF8787707.1"/>
    </source>
</evidence>
<evidence type="ECO:0000256" key="2">
    <source>
        <dbReference type="ARBA" id="ARBA00022692"/>
    </source>
</evidence>
<evidence type="ECO:0000313" key="8">
    <source>
        <dbReference type="Proteomes" id="UP000807504"/>
    </source>
</evidence>
<dbReference type="GO" id="GO:0016020">
    <property type="term" value="C:membrane"/>
    <property type="evidence" value="ECO:0007669"/>
    <property type="project" value="UniProtKB-SubCell"/>
</dbReference>
<keyword evidence="2 5" id="KW-0812">Transmembrane</keyword>
<name>A0A8T0F917_ARGBR</name>
<dbReference type="InterPro" id="IPR036259">
    <property type="entry name" value="MFS_trans_sf"/>
</dbReference>
<dbReference type="EMBL" id="JABXBU010000015">
    <property type="protein sequence ID" value="KAF8787707.1"/>
    <property type="molecule type" value="Genomic_DNA"/>
</dbReference>
<gene>
    <name evidence="7" type="ORF">HNY73_009276</name>
</gene>
<comment type="caution">
    <text evidence="7">The sequence shown here is derived from an EMBL/GenBank/DDBJ whole genome shotgun (WGS) entry which is preliminary data.</text>
</comment>
<dbReference type="AlphaFoldDB" id="A0A8T0F917"/>
<dbReference type="InterPro" id="IPR011701">
    <property type="entry name" value="MFS"/>
</dbReference>
<proteinExistence type="predicted"/>
<evidence type="ECO:0000259" key="6">
    <source>
        <dbReference type="PROSITE" id="PS50850"/>
    </source>
</evidence>
<dbReference type="InterPro" id="IPR050382">
    <property type="entry name" value="MFS_Na/Anion_cotransporter"/>
</dbReference>
<sequence>MVNNSAVSSNNSVNISAVTCPSNLEEIENNSTHQIEGEFDWNPEVRGFILGSSLVGYLVTQMPGGMMAEKISAKMTIILGVFIPALCHLISPFAAWSSIYFLIVVQFVAGMGQGLTPAASCVLAANWLPIDERGLLNTIIVAGFCAGALLGGVATGALCSSSVFGWPSVFYIFGGLGIIFSIYLQFFLFESPEKHPRITESELKHILSNQELNLSGKKGL</sequence>
<keyword evidence="8" id="KW-1185">Reference proteome</keyword>
<dbReference type="PANTHER" id="PTHR11662">
    <property type="entry name" value="SOLUTE CARRIER FAMILY 17"/>
    <property type="match status" value="1"/>
</dbReference>
<evidence type="ECO:0000256" key="5">
    <source>
        <dbReference type="SAM" id="Phobius"/>
    </source>
</evidence>
<evidence type="ECO:0000256" key="4">
    <source>
        <dbReference type="ARBA" id="ARBA00023136"/>
    </source>
</evidence>
<dbReference type="GO" id="GO:0022857">
    <property type="term" value="F:transmembrane transporter activity"/>
    <property type="evidence" value="ECO:0007669"/>
    <property type="project" value="InterPro"/>
</dbReference>
<accession>A0A8T0F917</accession>
<dbReference type="Gene3D" id="1.20.1250.20">
    <property type="entry name" value="MFS general substrate transporter like domains"/>
    <property type="match status" value="1"/>
</dbReference>
<evidence type="ECO:0000256" key="1">
    <source>
        <dbReference type="ARBA" id="ARBA00004141"/>
    </source>
</evidence>
<feature type="transmembrane region" description="Helical" evidence="5">
    <location>
        <begin position="135"/>
        <end position="157"/>
    </location>
</feature>
<dbReference type="Proteomes" id="UP000807504">
    <property type="component" value="Unassembled WGS sequence"/>
</dbReference>
<dbReference type="Pfam" id="PF07690">
    <property type="entry name" value="MFS_1"/>
    <property type="match status" value="1"/>
</dbReference>